<dbReference type="SMART" id="SM00267">
    <property type="entry name" value="GGDEF"/>
    <property type="match status" value="1"/>
</dbReference>
<feature type="transmembrane region" description="Helical" evidence="1">
    <location>
        <begin position="136"/>
        <end position="157"/>
    </location>
</feature>
<dbReference type="InterPro" id="IPR029787">
    <property type="entry name" value="Nucleotide_cyclase"/>
</dbReference>
<evidence type="ECO:0000259" key="2">
    <source>
        <dbReference type="PROSITE" id="PS50887"/>
    </source>
</evidence>
<dbReference type="RefSeq" id="WP_267150009.1">
    <property type="nucleotide sequence ID" value="NZ_JAPMLT010000001.1"/>
</dbReference>
<name>A0ABT3WVS6_9BACL</name>
<dbReference type="NCBIfam" id="TIGR00254">
    <property type="entry name" value="GGDEF"/>
    <property type="match status" value="1"/>
</dbReference>
<dbReference type="EMBL" id="JAPMLT010000001">
    <property type="protein sequence ID" value="MCX7568770.1"/>
    <property type="molecule type" value="Genomic_DNA"/>
</dbReference>
<dbReference type="Proteomes" id="UP001208017">
    <property type="component" value="Unassembled WGS sequence"/>
</dbReference>
<feature type="transmembrane region" description="Helical" evidence="1">
    <location>
        <begin position="65"/>
        <end position="87"/>
    </location>
</feature>
<evidence type="ECO:0000313" key="3">
    <source>
        <dbReference type="EMBL" id="MCX7568770.1"/>
    </source>
</evidence>
<organism evidence="3 4">
    <name type="scientific">Tumebacillus lacus</name>
    <dbReference type="NCBI Taxonomy" id="2995335"/>
    <lineage>
        <taxon>Bacteria</taxon>
        <taxon>Bacillati</taxon>
        <taxon>Bacillota</taxon>
        <taxon>Bacilli</taxon>
        <taxon>Bacillales</taxon>
        <taxon>Alicyclobacillaceae</taxon>
        <taxon>Tumebacillus</taxon>
    </lineage>
</organism>
<dbReference type="PROSITE" id="PS50887">
    <property type="entry name" value="GGDEF"/>
    <property type="match status" value="1"/>
</dbReference>
<comment type="caution">
    <text evidence="3">The sequence shown here is derived from an EMBL/GenBank/DDBJ whole genome shotgun (WGS) entry which is preliminary data.</text>
</comment>
<dbReference type="Gene3D" id="3.30.450.40">
    <property type="match status" value="1"/>
</dbReference>
<dbReference type="InterPro" id="IPR043128">
    <property type="entry name" value="Rev_trsase/Diguanyl_cyclase"/>
</dbReference>
<feature type="transmembrane region" description="Helical" evidence="1">
    <location>
        <begin position="107"/>
        <end position="124"/>
    </location>
</feature>
<keyword evidence="1" id="KW-0812">Transmembrane</keyword>
<keyword evidence="4" id="KW-1185">Reference proteome</keyword>
<dbReference type="InterPro" id="IPR050469">
    <property type="entry name" value="Diguanylate_Cyclase"/>
</dbReference>
<evidence type="ECO:0000313" key="4">
    <source>
        <dbReference type="Proteomes" id="UP001208017"/>
    </source>
</evidence>
<dbReference type="Gene3D" id="3.30.70.270">
    <property type="match status" value="1"/>
</dbReference>
<proteinExistence type="predicted"/>
<dbReference type="Pfam" id="PF00990">
    <property type="entry name" value="GGDEF"/>
    <property type="match status" value="1"/>
</dbReference>
<protein>
    <submittedName>
        <fullName evidence="3">GGDEF domain-containing protein</fullName>
    </submittedName>
</protein>
<gene>
    <name evidence="3" type="ORF">OS242_02135</name>
</gene>
<reference evidence="3 4" key="1">
    <citation type="submission" date="2022-11" db="EMBL/GenBank/DDBJ databases">
        <title>Study of microbial diversity in lake waters.</title>
        <authorList>
            <person name="Zhang J."/>
        </authorList>
    </citation>
    <scope>NUCLEOTIDE SEQUENCE [LARGE SCALE GENOMIC DNA]</scope>
    <source>
        <strain evidence="3 4">DT12</strain>
    </source>
</reference>
<dbReference type="SUPFAM" id="SSF55073">
    <property type="entry name" value="Nucleotide cyclase"/>
    <property type="match status" value="1"/>
</dbReference>
<feature type="transmembrane region" description="Helical" evidence="1">
    <location>
        <begin position="36"/>
        <end position="53"/>
    </location>
</feature>
<feature type="transmembrane region" description="Helical" evidence="1">
    <location>
        <begin position="228"/>
        <end position="248"/>
    </location>
</feature>
<evidence type="ECO:0000256" key="1">
    <source>
        <dbReference type="SAM" id="Phobius"/>
    </source>
</evidence>
<dbReference type="CDD" id="cd01949">
    <property type="entry name" value="GGDEF"/>
    <property type="match status" value="1"/>
</dbReference>
<feature type="domain" description="GGDEF" evidence="2">
    <location>
        <begin position="411"/>
        <end position="550"/>
    </location>
</feature>
<dbReference type="InterPro" id="IPR000160">
    <property type="entry name" value="GGDEF_dom"/>
</dbReference>
<sequence length="551" mass="61232">MSFQRLAIGTILLGALLVSVVAATNAQPTFGLADSSILLVLIAFYAFTEFFPLKRLQHTISLSSSVELLIFLKFGLIPVVLISQVLISVSRWANEKKLDLWKIMANGGMFLVLSGGSASVFYLMGGSHSAALFHNLLPLLTYILAHFVLNYLLLFIFLRNLSGIRLKDFLSDAKFDLISSLFAASLGLLVILLYEGDGLYGLLAIGIPMILCVYVFKLFNDVWRSNALFRNLAALTGIVSGELAVSALSRQVTQELPKWFQAAHCVIFMQSNSDIVPLSVSADCPEDAVAAMREYLIRTSGPSRMPYLAKRLSEEPEFTPLSYRALLVTPFLTEPGQFGYCCLLSNENEFDSTSLDATAILANQLGVSYRNAMRYEHVEKQSLYDELTQLPNHRFCERRLREEVERLHGSAPLSLLLIDLDHFKQINDRYGHLAGNTVLRSLARTFENCLRNNDFVSRYGGEEFIVVLPGADKEIALTIAEKIRASVASKKITVSDMDNVLSQISLTVSIGVATIPDDTEDEQQLLRFADRAMYYGAKQAGRNRVAAYEID</sequence>
<keyword evidence="1" id="KW-0472">Membrane</keyword>
<keyword evidence="1" id="KW-1133">Transmembrane helix</keyword>
<dbReference type="SUPFAM" id="SSF55781">
    <property type="entry name" value="GAF domain-like"/>
    <property type="match status" value="1"/>
</dbReference>
<feature type="transmembrane region" description="Helical" evidence="1">
    <location>
        <begin position="199"/>
        <end position="216"/>
    </location>
</feature>
<dbReference type="PANTHER" id="PTHR45138">
    <property type="entry name" value="REGULATORY COMPONENTS OF SENSORY TRANSDUCTION SYSTEM"/>
    <property type="match status" value="1"/>
</dbReference>
<dbReference type="InterPro" id="IPR029016">
    <property type="entry name" value="GAF-like_dom_sf"/>
</dbReference>
<accession>A0ABT3WVS6</accession>
<dbReference type="PANTHER" id="PTHR45138:SF9">
    <property type="entry name" value="DIGUANYLATE CYCLASE DGCM-RELATED"/>
    <property type="match status" value="1"/>
</dbReference>
<feature type="transmembrane region" description="Helical" evidence="1">
    <location>
        <begin position="177"/>
        <end position="194"/>
    </location>
</feature>